<evidence type="ECO:0000313" key="2">
    <source>
        <dbReference type="EMBL" id="KAH9365221.1"/>
    </source>
</evidence>
<dbReference type="VEuPathDB" id="VectorBase:HLOH_049883"/>
<evidence type="ECO:0000313" key="3">
    <source>
        <dbReference type="Proteomes" id="UP000821853"/>
    </source>
</evidence>
<keyword evidence="3" id="KW-1185">Reference proteome</keyword>
<feature type="compositionally biased region" description="Basic residues" evidence="1">
    <location>
        <begin position="1"/>
        <end position="13"/>
    </location>
</feature>
<comment type="caution">
    <text evidence="2">The sequence shown here is derived from an EMBL/GenBank/DDBJ whole genome shotgun (WGS) entry which is preliminary data.</text>
</comment>
<protein>
    <submittedName>
        <fullName evidence="2">Uncharacterized protein</fullName>
    </submittedName>
</protein>
<sequence length="162" mass="17475">MRKKRFLRSKRRPERTTTLGWQERRAISDGRGALGALSPSSDHRFYGSDVAERAKPKARDYPPGYPSKEHGRPPERDFAEFTTIAGVRGGIDLPLPFTESVRSDGCRCVEHNGPSGSAGGTEATAVASNDLDAKPRAGLECHCVGAAVEDVPKDLGSDVVKL</sequence>
<dbReference type="Proteomes" id="UP000821853">
    <property type="component" value="Unassembled WGS sequence"/>
</dbReference>
<evidence type="ECO:0000256" key="1">
    <source>
        <dbReference type="SAM" id="MobiDB-lite"/>
    </source>
</evidence>
<accession>A0A9J6FQ80</accession>
<feature type="region of interest" description="Disordered" evidence="1">
    <location>
        <begin position="1"/>
        <end position="75"/>
    </location>
</feature>
<name>A0A9J6FQ80_HAELO</name>
<dbReference type="EMBL" id="JABSTR010000003">
    <property type="protein sequence ID" value="KAH9365221.1"/>
    <property type="molecule type" value="Genomic_DNA"/>
</dbReference>
<organism evidence="2 3">
    <name type="scientific">Haemaphysalis longicornis</name>
    <name type="common">Bush tick</name>
    <dbReference type="NCBI Taxonomy" id="44386"/>
    <lineage>
        <taxon>Eukaryota</taxon>
        <taxon>Metazoa</taxon>
        <taxon>Ecdysozoa</taxon>
        <taxon>Arthropoda</taxon>
        <taxon>Chelicerata</taxon>
        <taxon>Arachnida</taxon>
        <taxon>Acari</taxon>
        <taxon>Parasitiformes</taxon>
        <taxon>Ixodida</taxon>
        <taxon>Ixodoidea</taxon>
        <taxon>Ixodidae</taxon>
        <taxon>Haemaphysalinae</taxon>
        <taxon>Haemaphysalis</taxon>
    </lineage>
</organism>
<feature type="compositionally biased region" description="Basic and acidic residues" evidence="1">
    <location>
        <begin position="41"/>
        <end position="60"/>
    </location>
</feature>
<dbReference type="AlphaFoldDB" id="A0A9J6FQ80"/>
<gene>
    <name evidence="2" type="ORF">HPB48_017472</name>
</gene>
<reference evidence="2 3" key="1">
    <citation type="journal article" date="2020" name="Cell">
        <title>Large-Scale Comparative Analyses of Tick Genomes Elucidate Their Genetic Diversity and Vector Capacities.</title>
        <authorList>
            <consortium name="Tick Genome and Microbiome Consortium (TIGMIC)"/>
            <person name="Jia N."/>
            <person name="Wang J."/>
            <person name="Shi W."/>
            <person name="Du L."/>
            <person name="Sun Y."/>
            <person name="Zhan W."/>
            <person name="Jiang J.F."/>
            <person name="Wang Q."/>
            <person name="Zhang B."/>
            <person name="Ji P."/>
            <person name="Bell-Sakyi L."/>
            <person name="Cui X.M."/>
            <person name="Yuan T.T."/>
            <person name="Jiang B.G."/>
            <person name="Yang W.F."/>
            <person name="Lam T.T."/>
            <person name="Chang Q.C."/>
            <person name="Ding S.J."/>
            <person name="Wang X.J."/>
            <person name="Zhu J.G."/>
            <person name="Ruan X.D."/>
            <person name="Zhao L."/>
            <person name="Wei J.T."/>
            <person name="Ye R.Z."/>
            <person name="Que T.C."/>
            <person name="Du C.H."/>
            <person name="Zhou Y.H."/>
            <person name="Cheng J.X."/>
            <person name="Dai P.F."/>
            <person name="Guo W.B."/>
            <person name="Han X.H."/>
            <person name="Huang E.J."/>
            <person name="Li L.F."/>
            <person name="Wei W."/>
            <person name="Gao Y.C."/>
            <person name="Liu J.Z."/>
            <person name="Shao H.Z."/>
            <person name="Wang X."/>
            <person name="Wang C.C."/>
            <person name="Yang T.C."/>
            <person name="Huo Q.B."/>
            <person name="Li W."/>
            <person name="Chen H.Y."/>
            <person name="Chen S.E."/>
            <person name="Zhou L.G."/>
            <person name="Ni X.B."/>
            <person name="Tian J.H."/>
            <person name="Sheng Y."/>
            <person name="Liu T."/>
            <person name="Pan Y.S."/>
            <person name="Xia L.Y."/>
            <person name="Li J."/>
            <person name="Zhao F."/>
            <person name="Cao W.C."/>
        </authorList>
    </citation>
    <scope>NUCLEOTIDE SEQUENCE [LARGE SCALE GENOMIC DNA]</scope>
    <source>
        <strain evidence="2">HaeL-2018</strain>
    </source>
</reference>
<proteinExistence type="predicted"/>